<evidence type="ECO:0000256" key="4">
    <source>
        <dbReference type="ARBA" id="ARBA00022801"/>
    </source>
</evidence>
<dbReference type="InterPro" id="IPR012341">
    <property type="entry name" value="6hp_glycosidase-like_sf"/>
</dbReference>
<evidence type="ECO:0000256" key="5">
    <source>
        <dbReference type="ARBA" id="ARBA00022824"/>
    </source>
</evidence>
<dbReference type="OrthoDB" id="410058at2759"/>
<keyword evidence="16" id="KW-1185">Reference proteome</keyword>
<dbReference type="GO" id="GO:0004573">
    <property type="term" value="F:Glc3Man9GlcNAc2 oligosaccharide glucosidase activity"/>
    <property type="evidence" value="ECO:0007669"/>
    <property type="project" value="UniProtKB-UniRule"/>
</dbReference>
<keyword evidence="4 12" id="KW-0378">Hydrolase</keyword>
<dbReference type="Proteomes" id="UP000054498">
    <property type="component" value="Unassembled WGS sequence"/>
</dbReference>
<keyword evidence="9" id="KW-0325">Glycoprotein</keyword>
<dbReference type="EC" id="3.2.1.106" evidence="11 12"/>
<dbReference type="InterPro" id="IPR008928">
    <property type="entry name" value="6-hairpin_glycosidase_sf"/>
</dbReference>
<feature type="domain" description="Glycosyl hydrolase family 63 N-terminal" evidence="14">
    <location>
        <begin position="103"/>
        <end position="295"/>
    </location>
</feature>
<dbReference type="InterPro" id="IPR004888">
    <property type="entry name" value="Glycoside_hydrolase_63"/>
</dbReference>
<dbReference type="Gene3D" id="1.50.10.10">
    <property type="match status" value="2"/>
</dbReference>
<dbReference type="SUPFAM" id="SSF48208">
    <property type="entry name" value="Six-hairpin glycosidases"/>
    <property type="match status" value="1"/>
</dbReference>
<reference evidence="15 16" key="1">
    <citation type="journal article" date="2013" name="BMC Genomics">
        <title>Reconstruction of the lipid metabolism for the microalga Monoraphidium neglectum from its genome sequence reveals characteristics suitable for biofuel production.</title>
        <authorList>
            <person name="Bogen C."/>
            <person name="Al-Dilaimi A."/>
            <person name="Albersmeier A."/>
            <person name="Wichmann J."/>
            <person name="Grundmann M."/>
            <person name="Rupp O."/>
            <person name="Lauersen K.J."/>
            <person name="Blifernez-Klassen O."/>
            <person name="Kalinowski J."/>
            <person name="Goesmann A."/>
            <person name="Mussgnug J.H."/>
            <person name="Kruse O."/>
        </authorList>
    </citation>
    <scope>NUCLEOTIDE SEQUENCE [LARGE SCALE GENOMIC DNA]</scope>
    <source>
        <strain evidence="15 16">SAG 48.87</strain>
    </source>
</reference>
<dbReference type="Gene3D" id="2.70.98.110">
    <property type="entry name" value="Glycosyl hydrolase family 63, N-terminal domain"/>
    <property type="match status" value="1"/>
</dbReference>
<evidence type="ECO:0000256" key="7">
    <source>
        <dbReference type="ARBA" id="ARBA00022989"/>
    </source>
</evidence>
<dbReference type="AlphaFoldDB" id="A0A0D2L0V6"/>
<evidence type="ECO:0000256" key="10">
    <source>
        <dbReference type="ARBA" id="ARBA00023295"/>
    </source>
</evidence>
<dbReference type="InterPro" id="IPR031335">
    <property type="entry name" value="Glyco_hydro_63_C"/>
</dbReference>
<dbReference type="Pfam" id="PF03200">
    <property type="entry name" value="Glyco_hydro_63"/>
    <property type="match status" value="2"/>
</dbReference>
<dbReference type="InterPro" id="IPR038518">
    <property type="entry name" value="Glyco_hydro_63N_sf"/>
</dbReference>
<evidence type="ECO:0000313" key="15">
    <source>
        <dbReference type="EMBL" id="KIZ01019.1"/>
    </source>
</evidence>
<keyword evidence="10 12" id="KW-0326">Glycosidase</keyword>
<dbReference type="EMBL" id="KK101401">
    <property type="protein sequence ID" value="KIZ01019.1"/>
    <property type="molecule type" value="Genomic_DNA"/>
</dbReference>
<comment type="function">
    <text evidence="12">Cleaves the distal alpha 1,2-linked glucose residue from the Glc(3)Man(9)GlcNAc(2) oligosaccharide precursor.</text>
</comment>
<dbReference type="KEGG" id="mng:MNEG_6941"/>
<evidence type="ECO:0000256" key="3">
    <source>
        <dbReference type="ARBA" id="ARBA00022692"/>
    </source>
</evidence>
<dbReference type="PANTHER" id="PTHR10412:SF11">
    <property type="entry name" value="MANNOSYL-OLIGOSACCHARIDE GLUCOSIDASE"/>
    <property type="match status" value="1"/>
</dbReference>
<comment type="catalytic activity">
    <reaction evidence="12">
        <text>N(4)-(alpha-D-Glc-(1-&gt;2)-alpha-D-Glc-(1-&gt;3)-alpha-D-Glc-(1-&gt;3)-alpha-D-Man-(1-&gt;2)-alpha-D-Man-(1-&gt;2)-alpha-D-Man-(1-&gt;3)-[alpha-D-Man-(1-&gt;2)-alpha-D-Man-(1-&gt;3)-[alpha-D-Man-(1-&gt;2)-alpha-D-Man-(1-&gt;6)]-alpha-D-Man-(1-&gt;6)]-beta-D-Man-(1-&gt;4)-beta-D-GlcNAc-(1-&gt;4)-beta-D-GlcNAc)-L-asparaginyl-[protein] + H2O = N(4)-(alpha-D-Glc-(1-&gt;3)-alpha-D-Glc-(1-&gt;3)-alpha-D-Man-(1-&gt;2)-alpha-D-Man-(1-&gt;2)-alpha-D-Man-(1-&gt;3)-[alpha-D-Man-(1-&gt;2)-alpha-D-Man-(1-&gt;3)-[alpha-D-Man-(1-&gt;2)-alpha-D-Man-(1-&gt;6)]-alpha-D-Man-(1-&gt;6)]-beta-D-Man-(1-&gt;4)-beta-D-GlcNAc-(1-&gt;4)-beta-D-GlcNAc)-L-asparaginyl-[protein] + beta-D-glucose</text>
        <dbReference type="Rhea" id="RHEA:55988"/>
        <dbReference type="Rhea" id="RHEA-COMP:12806"/>
        <dbReference type="Rhea" id="RHEA-COMP:14355"/>
        <dbReference type="ChEBI" id="CHEBI:15377"/>
        <dbReference type="ChEBI" id="CHEBI:15903"/>
        <dbReference type="ChEBI" id="CHEBI:59082"/>
        <dbReference type="ChEBI" id="CHEBI:132537"/>
        <dbReference type="EC" id="3.2.1.106"/>
    </reaction>
</comment>
<evidence type="ECO:0000259" key="14">
    <source>
        <dbReference type="Pfam" id="PF16923"/>
    </source>
</evidence>
<dbReference type="GO" id="GO:0006487">
    <property type="term" value="P:protein N-linked glycosylation"/>
    <property type="evidence" value="ECO:0007669"/>
    <property type="project" value="UniProtKB-UniRule"/>
</dbReference>
<evidence type="ECO:0000256" key="9">
    <source>
        <dbReference type="ARBA" id="ARBA00023180"/>
    </source>
</evidence>
<evidence type="ECO:0000256" key="2">
    <source>
        <dbReference type="ARBA" id="ARBA00010833"/>
    </source>
</evidence>
<evidence type="ECO:0000256" key="8">
    <source>
        <dbReference type="ARBA" id="ARBA00023136"/>
    </source>
</evidence>
<evidence type="ECO:0000256" key="1">
    <source>
        <dbReference type="ARBA" id="ARBA00004648"/>
    </source>
</evidence>
<dbReference type="GO" id="GO:0009311">
    <property type="term" value="P:oligosaccharide metabolic process"/>
    <property type="evidence" value="ECO:0007669"/>
    <property type="project" value="UniProtKB-UniRule"/>
</dbReference>
<evidence type="ECO:0000259" key="13">
    <source>
        <dbReference type="Pfam" id="PF03200"/>
    </source>
</evidence>
<dbReference type="STRING" id="145388.A0A0D2L0V6"/>
<keyword evidence="3" id="KW-0812">Transmembrane</keyword>
<evidence type="ECO:0000256" key="6">
    <source>
        <dbReference type="ARBA" id="ARBA00022968"/>
    </source>
</evidence>
<evidence type="ECO:0000256" key="12">
    <source>
        <dbReference type="RuleBase" id="RU368089"/>
    </source>
</evidence>
<dbReference type="GeneID" id="25739817"/>
<keyword evidence="5 12" id="KW-0256">Endoplasmic reticulum</keyword>
<accession>A0A0D2L0V6</accession>
<gene>
    <name evidence="15" type="ORF">MNEG_6941</name>
</gene>
<protein>
    <recommendedName>
        <fullName evidence="11 12">Mannosyl-oligosaccharide glucosidase</fullName>
        <ecNumber evidence="11 12">3.2.1.106</ecNumber>
    </recommendedName>
</protein>
<feature type="domain" description="Glycosyl hydrolase family 63 C-terminal" evidence="13">
    <location>
        <begin position="355"/>
        <end position="692"/>
    </location>
</feature>
<name>A0A0D2L0V6_9CHLO</name>
<organism evidence="15 16">
    <name type="scientific">Monoraphidium neglectum</name>
    <dbReference type="NCBI Taxonomy" id="145388"/>
    <lineage>
        <taxon>Eukaryota</taxon>
        <taxon>Viridiplantae</taxon>
        <taxon>Chlorophyta</taxon>
        <taxon>core chlorophytes</taxon>
        <taxon>Chlorophyceae</taxon>
        <taxon>CS clade</taxon>
        <taxon>Sphaeropleales</taxon>
        <taxon>Selenastraceae</taxon>
        <taxon>Monoraphidium</taxon>
    </lineage>
</organism>
<keyword evidence="8" id="KW-0472">Membrane</keyword>
<keyword evidence="6" id="KW-0735">Signal-anchor</keyword>
<feature type="domain" description="Glycosyl hydrolase family 63 C-terminal" evidence="13">
    <location>
        <begin position="695"/>
        <end position="789"/>
    </location>
</feature>
<keyword evidence="7" id="KW-1133">Transmembrane helix</keyword>
<dbReference type="PANTHER" id="PTHR10412">
    <property type="entry name" value="MANNOSYL-OLIGOSACCHARIDE GLUCOSIDASE"/>
    <property type="match status" value="1"/>
</dbReference>
<dbReference type="GO" id="GO:0005789">
    <property type="term" value="C:endoplasmic reticulum membrane"/>
    <property type="evidence" value="ECO:0007669"/>
    <property type="project" value="UniProtKB-SubCell"/>
</dbReference>
<sequence>MGIEEAFTKLAGLCANEVVHSGIPCCGMAGDRGMRYEELTAASLQHLNLPAGCKDGYSTSRTCEMSLSNHSGINFRGLVYLIDEAARPKQQQQHKAASEAGPLLGLMWFDPASTENPMNLRHDAQQGDRLERHGWLAHDGKTYGRQLIEDGEVHMNITMVKVPGASGAGYGGDWVVRVEARAKAPPEDMRVVPLEDIPVEQLSLIVYIADGRLGGAKMEAVPGGHKKRLKEGLVMASGTDDHIGDWALHLRPGPGGSAAAQARAAAARTAYTALPIQQEAHLVGIKDLARNLLMEGTKRVGYKRVKMHSVLQDDPGLTLAQISFEVGAEASTTVDIAFLSNPKGKGAEQRLAAITGPALTKLIQRRENAFNRRFDKVFRPKPVGDHPAAWVEVVSRAALSNLIGSMGYFVGESLVRLPPGVAPAPDRVKASAFDQGSGTWVTPNWRAALYTATPSRSFFPRGFLWDEGFHQLLVQKWDPRISRDALAHWLDLMNSEGWIPREQILGEEARARVPAEFVVQHPDHANPPSLMLPLALMARAAAAGAASGAAEGAGEGAGDAAGSAKAAAETEAARQWLERAWPRLEVWYSWFNRTQAGQLPGSYRWHGRDASTDLELNPKTLTSGLDDYPRASHPTDDERHVDLLCWMALASRTMAEVGAAAGAPPARVRAHAAAAEALGSLEHLKQLHWDEGRGMRNTEHDPPYWRGQIWININYLALRALHHYSTTPGPHADKAADAYRRLRTALLGNLLGQYYSTSYLWEQYDDVTGDGISSHPFTGWTALLTLAAAEVY</sequence>
<comment type="subcellular location">
    <subcellularLocation>
        <location evidence="1 12">Endoplasmic reticulum membrane</location>
        <topology evidence="1 12">Single-pass type II membrane protein</topology>
    </subcellularLocation>
</comment>
<proteinExistence type="inferred from homology"/>
<comment type="similarity">
    <text evidence="2 12">Belongs to the glycosyl hydrolase 63 family.</text>
</comment>
<evidence type="ECO:0000313" key="16">
    <source>
        <dbReference type="Proteomes" id="UP000054498"/>
    </source>
</evidence>
<dbReference type="InterPro" id="IPR031631">
    <property type="entry name" value="Glyco_hydro_63N"/>
</dbReference>
<dbReference type="RefSeq" id="XP_013900038.1">
    <property type="nucleotide sequence ID" value="XM_014044584.1"/>
</dbReference>
<dbReference type="Pfam" id="PF16923">
    <property type="entry name" value="Glyco_hydro_63N"/>
    <property type="match status" value="1"/>
</dbReference>
<evidence type="ECO:0000256" key="11">
    <source>
        <dbReference type="ARBA" id="ARBA00038888"/>
    </source>
</evidence>